<dbReference type="InterPro" id="IPR043128">
    <property type="entry name" value="Rev_trsase/Diguanyl_cyclase"/>
</dbReference>
<dbReference type="CDD" id="cd01949">
    <property type="entry name" value="GGDEF"/>
    <property type="match status" value="1"/>
</dbReference>
<dbReference type="STRING" id="1476583.DEIPH_ctg011orf0229"/>
<dbReference type="NCBIfam" id="TIGR00254">
    <property type="entry name" value="GGDEF"/>
    <property type="match status" value="1"/>
</dbReference>
<dbReference type="Proteomes" id="UP000020492">
    <property type="component" value="Unassembled WGS sequence"/>
</dbReference>
<dbReference type="PROSITE" id="PS50887">
    <property type="entry name" value="GGDEF"/>
    <property type="match status" value="1"/>
</dbReference>
<organism evidence="3 4">
    <name type="scientific">Deinococcus phoenicis</name>
    <dbReference type="NCBI Taxonomy" id="1476583"/>
    <lineage>
        <taxon>Bacteria</taxon>
        <taxon>Thermotogati</taxon>
        <taxon>Deinococcota</taxon>
        <taxon>Deinococci</taxon>
        <taxon>Deinococcales</taxon>
        <taxon>Deinococcaceae</taxon>
        <taxon>Deinococcus</taxon>
    </lineage>
</organism>
<dbReference type="eggNOG" id="COG2203">
    <property type="taxonomic scope" value="Bacteria"/>
</dbReference>
<evidence type="ECO:0000259" key="2">
    <source>
        <dbReference type="PROSITE" id="PS50887"/>
    </source>
</evidence>
<protein>
    <recommendedName>
        <fullName evidence="2">GGDEF domain-containing protein</fullName>
    </recommendedName>
</protein>
<dbReference type="Gene3D" id="3.30.70.270">
    <property type="match status" value="1"/>
</dbReference>
<dbReference type="PANTHER" id="PTHR43102:SF2">
    <property type="entry name" value="GAF DOMAIN-CONTAINING PROTEIN"/>
    <property type="match status" value="1"/>
</dbReference>
<reference evidence="3 4" key="1">
    <citation type="submission" date="2014-03" db="EMBL/GenBank/DDBJ databases">
        <title>Draft genome sequence of Deinococcus phoenicis 1P10ME.</title>
        <authorList>
            <person name="Stepanov V.G."/>
            <person name="Vaishampayan P."/>
            <person name="Venkateswaran K."/>
            <person name="Fox G.E."/>
        </authorList>
    </citation>
    <scope>NUCLEOTIDE SEQUENCE [LARGE SCALE GENOMIC DNA]</scope>
    <source>
        <strain evidence="3 4">1P10ME</strain>
    </source>
</reference>
<accession>A0A016QTW3</accession>
<dbReference type="OrthoDB" id="9812358at2"/>
<dbReference type="SMART" id="SM00267">
    <property type="entry name" value="GGDEF"/>
    <property type="match status" value="1"/>
</dbReference>
<name>A0A016QTW3_9DEIO</name>
<feature type="coiled-coil region" evidence="1">
    <location>
        <begin position="148"/>
        <end position="175"/>
    </location>
</feature>
<dbReference type="PATRIC" id="fig|1476583.3.peg.835"/>
<dbReference type="Gene3D" id="3.30.450.40">
    <property type="match status" value="2"/>
</dbReference>
<keyword evidence="1" id="KW-0175">Coiled coil</keyword>
<dbReference type="InterPro" id="IPR029016">
    <property type="entry name" value="GAF-like_dom_sf"/>
</dbReference>
<keyword evidence="4" id="KW-1185">Reference proteome</keyword>
<dbReference type="AlphaFoldDB" id="A0A016QTW3"/>
<comment type="caution">
    <text evidence="3">The sequence shown here is derived from an EMBL/GenBank/DDBJ whole genome shotgun (WGS) entry which is preliminary data.</text>
</comment>
<dbReference type="SUPFAM" id="SSF55781">
    <property type="entry name" value="GAF domain-like"/>
    <property type="match status" value="2"/>
</dbReference>
<dbReference type="PANTHER" id="PTHR43102">
    <property type="entry name" value="SLR1143 PROTEIN"/>
    <property type="match status" value="1"/>
</dbReference>
<feature type="domain" description="GGDEF" evidence="2">
    <location>
        <begin position="377"/>
        <end position="508"/>
    </location>
</feature>
<evidence type="ECO:0000313" key="4">
    <source>
        <dbReference type="Proteomes" id="UP000020492"/>
    </source>
</evidence>
<evidence type="ECO:0000313" key="3">
    <source>
        <dbReference type="EMBL" id="EYB69234.1"/>
    </source>
</evidence>
<dbReference type="SMART" id="SM00065">
    <property type="entry name" value="GAF"/>
    <property type="match status" value="2"/>
</dbReference>
<sequence>MTVLATPTELARLEALARYAIVEGVPEASFTRVAELAAQFFRAPVALLNFVTSDRTWSKACVGVDLLAVDRQLSFCARTIEQDGVLVSPDLSQDSRFLNHPVVRGEGGYRFYAGAPLRTPDGFNIGTLCVLDYVPRAEVTALEREALANLAALAVEGLELRRAQLEAEREAVARQQLVEGLRRTTTYAETLAAISALSDLNLEPGELVGTAVQLVAQVSQLDWAGVGVLRGGTLEVDTVWSAPDLPPSLLAPLMRQTAAGEGLVWQVVDSEAPRFVEDYPAWPGARADLVRAGLQGAVMASLGTFQDTQYLLAAVRRMPQLWSRADRDLYQVATRTVAGALLRQERERRLAHEATRDPLTGLGNRRALEAALLTLPAPAGVAMVDLDGFKQVNDREGHPRGDVLLRLFAGAFAAELPDDALLYRLGGDEFVVLYPQAGDLEGLQADVLQHLDGAVATARAAGFQEVGASFGVALWSAGAPDPQAALALADQHMYEDKRRRATFRKRAG</sequence>
<gene>
    <name evidence="3" type="ORF">DEIPH_ctg011orf0229</name>
</gene>
<evidence type="ECO:0000256" key="1">
    <source>
        <dbReference type="SAM" id="Coils"/>
    </source>
</evidence>
<dbReference type="EMBL" id="JHAC01000011">
    <property type="protein sequence ID" value="EYB69234.1"/>
    <property type="molecule type" value="Genomic_DNA"/>
</dbReference>
<dbReference type="Pfam" id="PF00990">
    <property type="entry name" value="GGDEF"/>
    <property type="match status" value="1"/>
</dbReference>
<proteinExistence type="predicted"/>
<dbReference type="SUPFAM" id="SSF55073">
    <property type="entry name" value="Nucleotide cyclase"/>
    <property type="match status" value="1"/>
</dbReference>
<dbReference type="eggNOG" id="COG2199">
    <property type="taxonomic scope" value="Bacteria"/>
</dbReference>
<dbReference type="InterPro" id="IPR000160">
    <property type="entry name" value="GGDEF_dom"/>
</dbReference>
<dbReference type="RefSeq" id="WP_051517143.1">
    <property type="nucleotide sequence ID" value="NZ_JHAC01000011.1"/>
</dbReference>
<dbReference type="InterPro" id="IPR029787">
    <property type="entry name" value="Nucleotide_cyclase"/>
</dbReference>
<dbReference type="InterPro" id="IPR003018">
    <property type="entry name" value="GAF"/>
</dbReference>